<keyword evidence="4" id="KW-1185">Reference proteome</keyword>
<organism evidence="3 4">
    <name type="scientific">Massilia polaris</name>
    <dbReference type="NCBI Taxonomy" id="2728846"/>
    <lineage>
        <taxon>Bacteria</taxon>
        <taxon>Pseudomonadati</taxon>
        <taxon>Pseudomonadota</taxon>
        <taxon>Betaproteobacteria</taxon>
        <taxon>Burkholderiales</taxon>
        <taxon>Oxalobacteraceae</taxon>
        <taxon>Telluria group</taxon>
        <taxon>Massilia</taxon>
    </lineage>
</organism>
<dbReference type="InterPro" id="IPR047137">
    <property type="entry name" value="ORF3"/>
</dbReference>
<feature type="domain" description="Coenzyme Q-binding protein COQ10 START" evidence="2">
    <location>
        <begin position="40"/>
        <end position="159"/>
    </location>
</feature>
<comment type="caution">
    <text evidence="3">The sequence shown here is derived from an EMBL/GenBank/DDBJ whole genome shotgun (WGS) entry which is preliminary data.</text>
</comment>
<name>A0A848HNA2_9BURK</name>
<accession>A0A848HNA2</accession>
<comment type="similarity">
    <text evidence="1">Belongs to the ribosome association toxin RatA family.</text>
</comment>
<evidence type="ECO:0000256" key="1">
    <source>
        <dbReference type="ARBA" id="ARBA00008918"/>
    </source>
</evidence>
<dbReference type="EMBL" id="JABBGG010000001">
    <property type="protein sequence ID" value="NML60018.1"/>
    <property type="molecule type" value="Genomic_DNA"/>
</dbReference>
<dbReference type="AlphaFoldDB" id="A0A848HNA2"/>
<reference evidence="3 4" key="1">
    <citation type="submission" date="2020-04" db="EMBL/GenBank/DDBJ databases">
        <title>Massilia sp. RP-1-19 isolated from soil.</title>
        <authorList>
            <person name="Dahal R.H."/>
        </authorList>
    </citation>
    <scope>NUCLEOTIDE SEQUENCE [LARGE SCALE GENOMIC DNA]</scope>
    <source>
        <strain evidence="3 4">RP-1-19</strain>
    </source>
</reference>
<dbReference type="Gene3D" id="3.30.530.20">
    <property type="match status" value="1"/>
</dbReference>
<dbReference type="InterPro" id="IPR023393">
    <property type="entry name" value="START-like_dom_sf"/>
</dbReference>
<evidence type="ECO:0000313" key="4">
    <source>
        <dbReference type="Proteomes" id="UP000583752"/>
    </source>
</evidence>
<dbReference type="PANTHER" id="PTHR33824">
    <property type="entry name" value="POLYKETIDE CYCLASE/DEHYDRASE AND LIPID TRANSPORT SUPERFAMILY PROTEIN"/>
    <property type="match status" value="1"/>
</dbReference>
<dbReference type="Proteomes" id="UP000583752">
    <property type="component" value="Unassembled WGS sequence"/>
</dbReference>
<evidence type="ECO:0000313" key="3">
    <source>
        <dbReference type="EMBL" id="NML60018.1"/>
    </source>
</evidence>
<sequence length="181" mass="20202">MLTRVVTVAALAVGGYLLSRQIKKGSGSPRGSTVEESIEVNVPVNTAYNQWTQFEEFPLFMDSVHEVRQVDNTHLHWRADVAGKEKEWDAEITEQSPDKRIAWSSTSGVSNGGVVTFHKLDETTAKIMLQMEYAPDGAVENIGDVLGAVRMEARRNLERFKAMIEARGRETGAWRGEVTQH</sequence>
<proteinExistence type="inferred from homology"/>
<dbReference type="SUPFAM" id="SSF55961">
    <property type="entry name" value="Bet v1-like"/>
    <property type="match status" value="1"/>
</dbReference>
<dbReference type="Pfam" id="PF03364">
    <property type="entry name" value="Polyketide_cyc"/>
    <property type="match status" value="1"/>
</dbReference>
<gene>
    <name evidence="3" type="ORF">HHL21_02735</name>
</gene>
<dbReference type="RefSeq" id="WP_169463692.1">
    <property type="nucleotide sequence ID" value="NZ_JABBGG010000001.1"/>
</dbReference>
<dbReference type="InterPro" id="IPR005031">
    <property type="entry name" value="COQ10_START"/>
</dbReference>
<evidence type="ECO:0000259" key="2">
    <source>
        <dbReference type="Pfam" id="PF03364"/>
    </source>
</evidence>
<dbReference type="PANTHER" id="PTHR33824:SF7">
    <property type="entry name" value="POLYKETIDE CYCLASE_DEHYDRASE AND LIPID TRANSPORT SUPERFAMILY PROTEIN"/>
    <property type="match status" value="1"/>
</dbReference>
<protein>
    <submittedName>
        <fullName evidence="3">SRPBCC family protein</fullName>
    </submittedName>
</protein>
<dbReference type="CDD" id="cd07817">
    <property type="entry name" value="SRPBCC_8"/>
    <property type="match status" value="1"/>
</dbReference>